<evidence type="ECO:0000256" key="3">
    <source>
        <dbReference type="ARBA" id="ARBA00019010"/>
    </source>
</evidence>
<comment type="subcellular location">
    <subcellularLocation>
        <location evidence="1">Cytoplasm</location>
    </subcellularLocation>
</comment>
<dbReference type="GO" id="GO:0016787">
    <property type="term" value="F:hydrolase activity"/>
    <property type="evidence" value="ECO:0007669"/>
    <property type="project" value="UniProtKB-KW"/>
</dbReference>
<dbReference type="EMBL" id="GG657971">
    <property type="protein sequence ID" value="EFS21353.1"/>
    <property type="molecule type" value="Genomic_DNA"/>
</dbReference>
<evidence type="ECO:0000256" key="5">
    <source>
        <dbReference type="ARBA" id="ARBA00022694"/>
    </source>
</evidence>
<dbReference type="OrthoDB" id="9815896at2"/>
<dbReference type="RefSeq" id="WP_008801423.1">
    <property type="nucleotide sequence ID" value="NZ_GG657971.1"/>
</dbReference>
<evidence type="ECO:0000256" key="7">
    <source>
        <dbReference type="ARBA" id="ARBA00022741"/>
    </source>
</evidence>
<dbReference type="InterPro" id="IPR027417">
    <property type="entry name" value="P-loop_NTPase"/>
</dbReference>
<evidence type="ECO:0000256" key="10">
    <source>
        <dbReference type="ARBA" id="ARBA00032441"/>
    </source>
</evidence>
<evidence type="ECO:0000256" key="1">
    <source>
        <dbReference type="ARBA" id="ARBA00004496"/>
    </source>
</evidence>
<proteinExistence type="inferred from homology"/>
<evidence type="ECO:0000313" key="11">
    <source>
        <dbReference type="EMBL" id="EFS21353.1"/>
    </source>
</evidence>
<dbReference type="GO" id="GO:0002949">
    <property type="term" value="P:tRNA threonylcarbamoyladenosine modification"/>
    <property type="evidence" value="ECO:0007669"/>
    <property type="project" value="InterPro"/>
</dbReference>
<keyword evidence="9" id="KW-0460">Magnesium</keyword>
<reference evidence="11 12" key="1">
    <citation type="submission" date="2009-02" db="EMBL/GenBank/DDBJ databases">
        <title>The Genome Sequence of Fusobacterium sp. 3_1_5R.</title>
        <authorList>
            <consortium name="The Broad Institute Genome Sequencing Platform"/>
            <person name="Ward D."/>
            <person name="Young S.K."/>
            <person name="Kodira C.D."/>
            <person name="Zeng Q."/>
            <person name="Koehrsen M."/>
            <person name="Alvarado L."/>
            <person name="Berlin A."/>
            <person name="Borenstein D."/>
            <person name="Chen Z."/>
            <person name="Engels R."/>
            <person name="Freedman E."/>
            <person name="Gellesch M."/>
            <person name="Goldberg J."/>
            <person name="Griggs A."/>
            <person name="Gujja S."/>
            <person name="Heiman D."/>
            <person name="Hepburn T."/>
            <person name="Howarth C."/>
            <person name="Jen D."/>
            <person name="Larson L."/>
            <person name="Lewis B."/>
            <person name="Mehta T."/>
            <person name="Park D."/>
            <person name="Pearson M."/>
            <person name="Roberts A."/>
            <person name="Saif S."/>
            <person name="Shea T."/>
            <person name="Shenoy N."/>
            <person name="Sisk P."/>
            <person name="Stolte C."/>
            <person name="Sykes S."/>
            <person name="Walk T."/>
            <person name="White J."/>
            <person name="Yandava C."/>
            <person name="Allen-Vercoe E."/>
            <person name="Strauss J."/>
            <person name="Ambrose C."/>
            <person name="Lander E."/>
            <person name="Nusbaum C."/>
            <person name="Galagan J."/>
            <person name="Birren B."/>
        </authorList>
    </citation>
    <scope>NUCLEOTIDE SEQUENCE [LARGE SCALE GENOMIC DNA]</scope>
    <source>
        <strain evidence="11 12">3_1_5R</strain>
    </source>
</reference>
<keyword evidence="12" id="KW-1185">Reference proteome</keyword>
<dbReference type="GO" id="GO:0005737">
    <property type="term" value="C:cytoplasm"/>
    <property type="evidence" value="ECO:0007669"/>
    <property type="project" value="UniProtKB-SubCell"/>
</dbReference>
<dbReference type="SUPFAM" id="SSF52540">
    <property type="entry name" value="P-loop containing nucleoside triphosphate hydrolases"/>
    <property type="match status" value="1"/>
</dbReference>
<dbReference type="HOGENOM" id="CLU_087829_5_0_0"/>
<dbReference type="InterPro" id="IPR003442">
    <property type="entry name" value="T6A_TsaE"/>
</dbReference>
<organism evidence="11 12">
    <name type="scientific">Fusobacterium gonidiaformans 3-1-5R</name>
    <dbReference type="NCBI Taxonomy" id="469605"/>
    <lineage>
        <taxon>Bacteria</taxon>
        <taxon>Fusobacteriati</taxon>
        <taxon>Fusobacteriota</taxon>
        <taxon>Fusobacteriia</taxon>
        <taxon>Fusobacteriales</taxon>
        <taxon>Fusobacteriaceae</taxon>
        <taxon>Fusobacterium</taxon>
    </lineage>
</organism>
<protein>
    <recommendedName>
        <fullName evidence="3">tRNA threonylcarbamoyladenosine biosynthesis protein TsaE</fullName>
    </recommendedName>
    <alternativeName>
        <fullName evidence="10">t(6)A37 threonylcarbamoyladenosine biosynthesis protein TsaE</fullName>
    </alternativeName>
</protein>
<evidence type="ECO:0000256" key="9">
    <source>
        <dbReference type="ARBA" id="ARBA00022842"/>
    </source>
</evidence>
<dbReference type="PANTHER" id="PTHR33540">
    <property type="entry name" value="TRNA THREONYLCARBAMOYLADENOSINE BIOSYNTHESIS PROTEIN TSAE"/>
    <property type="match status" value="1"/>
</dbReference>
<evidence type="ECO:0000256" key="4">
    <source>
        <dbReference type="ARBA" id="ARBA00022490"/>
    </source>
</evidence>
<dbReference type="Pfam" id="PF02367">
    <property type="entry name" value="TsaE"/>
    <property type="match status" value="1"/>
</dbReference>
<name>E5BE77_9FUSO</name>
<keyword evidence="5" id="KW-0819">tRNA processing</keyword>
<dbReference type="Proteomes" id="UP000002975">
    <property type="component" value="Unassembled WGS sequence"/>
</dbReference>
<dbReference type="AlphaFoldDB" id="E5BE77"/>
<dbReference type="PANTHER" id="PTHR33540:SF2">
    <property type="entry name" value="TRNA THREONYLCARBAMOYLADENOSINE BIOSYNTHESIS PROTEIN TSAE"/>
    <property type="match status" value="1"/>
</dbReference>
<evidence type="ECO:0000313" key="12">
    <source>
        <dbReference type="Proteomes" id="UP000002975"/>
    </source>
</evidence>
<sequence length="155" mass="18254">MRKKLYFQELDTLADSLANYAKEDTFIALIGDLGTGKTHFTQRFAKSLGVTENLKSPTFNYVLGYESGRLPLYHFDVYRLTEAEELYEVGYEDYLRENGVILMEWANLVESELPEEYIRIELHYTEEENQREVDLCYIGNQEKEKELFTYVNFGN</sequence>
<comment type="similarity">
    <text evidence="2">Belongs to the TsaE family.</text>
</comment>
<dbReference type="BioCyc" id="FSP469605-HMP:GTSP-855-MONOMER"/>
<dbReference type="NCBIfam" id="TIGR00150">
    <property type="entry name" value="T6A_YjeE"/>
    <property type="match status" value="1"/>
</dbReference>
<keyword evidence="7" id="KW-0547">Nucleotide-binding</keyword>
<keyword evidence="6" id="KW-0479">Metal-binding</keyword>
<evidence type="ECO:0000256" key="2">
    <source>
        <dbReference type="ARBA" id="ARBA00007599"/>
    </source>
</evidence>
<evidence type="ECO:0000256" key="6">
    <source>
        <dbReference type="ARBA" id="ARBA00022723"/>
    </source>
</evidence>
<accession>E5BE77</accession>
<keyword evidence="4" id="KW-0963">Cytoplasm</keyword>
<dbReference type="GO" id="GO:0005524">
    <property type="term" value="F:ATP binding"/>
    <property type="evidence" value="ECO:0007669"/>
    <property type="project" value="UniProtKB-KW"/>
</dbReference>
<keyword evidence="8" id="KW-0067">ATP-binding</keyword>
<evidence type="ECO:0000256" key="8">
    <source>
        <dbReference type="ARBA" id="ARBA00022840"/>
    </source>
</evidence>
<dbReference type="GO" id="GO:0046872">
    <property type="term" value="F:metal ion binding"/>
    <property type="evidence" value="ECO:0007669"/>
    <property type="project" value="UniProtKB-KW"/>
</dbReference>
<keyword evidence="11" id="KW-0378">Hydrolase</keyword>
<gene>
    <name evidence="11" type="ORF">FSBG_00850</name>
</gene>
<dbReference type="Gene3D" id="3.40.50.300">
    <property type="entry name" value="P-loop containing nucleotide triphosphate hydrolases"/>
    <property type="match status" value="1"/>
</dbReference>